<sequence>MHTPPDKAHPHRPGLRNPLLALLAVLAHDSPATAQPLLVAAPAPVPVPDVLAAAAAHTAKPTGTHRLPSRYAPDDDGVWRRIDSYTLVGSTICDTCSVPPTATATPTDDEFLQTVPSGWVRSSIASPARTSLTVGLSLLLTCFIAITIIRYHFWRRPRTPSPQAPEVDPEKRRAPKAERARCPPQPKVRKWLGMAAQPRAGGTTRATLRGSAAAAGGTTTRAAGPSRASSSRPTPSCPPALALALAPQPLFCVGSASVSSLDLARPETPEPPSPPPILTPLPPAYPTTTHAHAPRKSAADDDDDAPAEAHPPYTPRADPDPSSSSSSQSHSYFDFDAPPASSASSSAAAPFDPAPPPPPPASFHLATDDKALLARLAAFPSAPPAAPAAPAPALRSRAPAEEDVWDFGLEDVPLPAAEDAREREGGDEAAFPAPPPPPRAGGVGDEKRALERRYARGSGRVRVRVAGAGEA</sequence>
<keyword evidence="2" id="KW-0812">Transmembrane</keyword>
<evidence type="ECO:0000256" key="3">
    <source>
        <dbReference type="SAM" id="SignalP"/>
    </source>
</evidence>
<feature type="compositionally biased region" description="Pro residues" evidence="1">
    <location>
        <begin position="269"/>
        <end position="285"/>
    </location>
</feature>
<feature type="compositionally biased region" description="Pro residues" evidence="1">
    <location>
        <begin position="381"/>
        <end position="390"/>
    </location>
</feature>
<comment type="caution">
    <text evidence="4">The sequence shown here is derived from an EMBL/GenBank/DDBJ whole genome shotgun (WGS) entry which is preliminary data.</text>
</comment>
<dbReference type="EMBL" id="JARKIE010000218">
    <property type="protein sequence ID" value="KAJ7664928.1"/>
    <property type="molecule type" value="Genomic_DNA"/>
</dbReference>
<feature type="compositionally biased region" description="Basic and acidic residues" evidence="1">
    <location>
        <begin position="168"/>
        <end position="181"/>
    </location>
</feature>
<feature type="chain" id="PRO_5042160768" description="Proteophosphoglycan ppg4" evidence="3">
    <location>
        <begin position="35"/>
        <end position="471"/>
    </location>
</feature>
<evidence type="ECO:0000313" key="5">
    <source>
        <dbReference type="Proteomes" id="UP001221757"/>
    </source>
</evidence>
<evidence type="ECO:0000313" key="4">
    <source>
        <dbReference type="EMBL" id="KAJ7664928.1"/>
    </source>
</evidence>
<feature type="region of interest" description="Disordered" evidence="1">
    <location>
        <begin position="157"/>
        <end position="236"/>
    </location>
</feature>
<evidence type="ECO:0000256" key="2">
    <source>
        <dbReference type="SAM" id="Phobius"/>
    </source>
</evidence>
<feature type="compositionally biased region" description="Low complexity" evidence="1">
    <location>
        <begin position="198"/>
        <end position="236"/>
    </location>
</feature>
<feature type="compositionally biased region" description="Low complexity" evidence="1">
    <location>
        <begin position="322"/>
        <end position="351"/>
    </location>
</feature>
<accession>A0AAD7G837</accession>
<evidence type="ECO:0008006" key="6">
    <source>
        <dbReference type="Google" id="ProtNLM"/>
    </source>
</evidence>
<feature type="signal peptide" evidence="3">
    <location>
        <begin position="1"/>
        <end position="34"/>
    </location>
</feature>
<reference evidence="4" key="1">
    <citation type="submission" date="2023-03" db="EMBL/GenBank/DDBJ databases">
        <title>Massive genome expansion in bonnet fungi (Mycena s.s.) driven by repeated elements and novel gene families across ecological guilds.</title>
        <authorList>
            <consortium name="Lawrence Berkeley National Laboratory"/>
            <person name="Harder C.B."/>
            <person name="Miyauchi S."/>
            <person name="Viragh M."/>
            <person name="Kuo A."/>
            <person name="Thoen E."/>
            <person name="Andreopoulos B."/>
            <person name="Lu D."/>
            <person name="Skrede I."/>
            <person name="Drula E."/>
            <person name="Henrissat B."/>
            <person name="Morin E."/>
            <person name="Kohler A."/>
            <person name="Barry K."/>
            <person name="LaButti K."/>
            <person name="Morin E."/>
            <person name="Salamov A."/>
            <person name="Lipzen A."/>
            <person name="Mereny Z."/>
            <person name="Hegedus B."/>
            <person name="Baldrian P."/>
            <person name="Stursova M."/>
            <person name="Weitz H."/>
            <person name="Taylor A."/>
            <person name="Grigoriev I.V."/>
            <person name="Nagy L.G."/>
            <person name="Martin F."/>
            <person name="Kauserud H."/>
        </authorList>
    </citation>
    <scope>NUCLEOTIDE SEQUENCE</scope>
    <source>
        <strain evidence="4">CBHHK067</strain>
    </source>
</reference>
<proteinExistence type="predicted"/>
<keyword evidence="3" id="KW-0732">Signal</keyword>
<keyword evidence="2" id="KW-0472">Membrane</keyword>
<feature type="compositionally biased region" description="Pro residues" evidence="1">
    <location>
        <begin position="352"/>
        <end position="361"/>
    </location>
</feature>
<organism evidence="4 5">
    <name type="scientific">Mycena rosella</name>
    <name type="common">Pink bonnet</name>
    <name type="synonym">Agaricus rosellus</name>
    <dbReference type="NCBI Taxonomy" id="1033263"/>
    <lineage>
        <taxon>Eukaryota</taxon>
        <taxon>Fungi</taxon>
        <taxon>Dikarya</taxon>
        <taxon>Basidiomycota</taxon>
        <taxon>Agaricomycotina</taxon>
        <taxon>Agaricomycetes</taxon>
        <taxon>Agaricomycetidae</taxon>
        <taxon>Agaricales</taxon>
        <taxon>Marasmiineae</taxon>
        <taxon>Mycenaceae</taxon>
        <taxon>Mycena</taxon>
    </lineage>
</organism>
<feature type="non-terminal residue" evidence="4">
    <location>
        <position position="471"/>
    </location>
</feature>
<evidence type="ECO:0000256" key="1">
    <source>
        <dbReference type="SAM" id="MobiDB-lite"/>
    </source>
</evidence>
<keyword evidence="2" id="KW-1133">Transmembrane helix</keyword>
<dbReference type="AlphaFoldDB" id="A0AAD7G837"/>
<name>A0AAD7G837_MYCRO</name>
<gene>
    <name evidence="4" type="ORF">B0H17DRAFT_1091210</name>
</gene>
<protein>
    <recommendedName>
        <fullName evidence="6">Proteophosphoglycan ppg4</fullName>
    </recommendedName>
</protein>
<feature type="region of interest" description="Disordered" evidence="1">
    <location>
        <begin position="262"/>
        <end position="399"/>
    </location>
</feature>
<keyword evidence="5" id="KW-1185">Reference proteome</keyword>
<feature type="transmembrane region" description="Helical" evidence="2">
    <location>
        <begin position="132"/>
        <end position="153"/>
    </location>
</feature>
<feature type="region of interest" description="Disordered" evidence="1">
    <location>
        <begin position="417"/>
        <end position="449"/>
    </location>
</feature>
<dbReference type="Proteomes" id="UP001221757">
    <property type="component" value="Unassembled WGS sequence"/>
</dbReference>